<organism evidence="2 3">
    <name type="scientific">Heterodera trifolii</name>
    <dbReference type="NCBI Taxonomy" id="157864"/>
    <lineage>
        <taxon>Eukaryota</taxon>
        <taxon>Metazoa</taxon>
        <taxon>Ecdysozoa</taxon>
        <taxon>Nematoda</taxon>
        <taxon>Chromadorea</taxon>
        <taxon>Rhabditida</taxon>
        <taxon>Tylenchina</taxon>
        <taxon>Tylenchomorpha</taxon>
        <taxon>Tylenchoidea</taxon>
        <taxon>Heteroderidae</taxon>
        <taxon>Heteroderinae</taxon>
        <taxon>Heterodera</taxon>
    </lineage>
</organism>
<evidence type="ECO:0000313" key="2">
    <source>
        <dbReference type="EMBL" id="KAL3122585.1"/>
    </source>
</evidence>
<reference evidence="2 3" key="1">
    <citation type="submission" date="2024-10" db="EMBL/GenBank/DDBJ databases">
        <authorList>
            <person name="Kim D."/>
        </authorList>
    </citation>
    <scope>NUCLEOTIDE SEQUENCE [LARGE SCALE GENOMIC DNA]</scope>
    <source>
        <strain evidence="2">BH-2024</strain>
    </source>
</reference>
<feature type="region of interest" description="Disordered" evidence="1">
    <location>
        <begin position="1"/>
        <end position="37"/>
    </location>
</feature>
<evidence type="ECO:0000256" key="1">
    <source>
        <dbReference type="SAM" id="MobiDB-lite"/>
    </source>
</evidence>
<name>A0ABD2M4Y3_9BILA</name>
<dbReference type="AlphaFoldDB" id="A0ABD2M4Y3"/>
<protein>
    <submittedName>
        <fullName evidence="2">Uncharacterized protein</fullName>
    </submittedName>
</protein>
<evidence type="ECO:0000313" key="3">
    <source>
        <dbReference type="Proteomes" id="UP001620626"/>
    </source>
</evidence>
<keyword evidence="3" id="KW-1185">Reference proteome</keyword>
<proteinExistence type="predicted"/>
<dbReference type="Proteomes" id="UP001620626">
    <property type="component" value="Unassembled WGS sequence"/>
</dbReference>
<dbReference type="EMBL" id="JBICBT010000133">
    <property type="protein sequence ID" value="KAL3122585.1"/>
    <property type="molecule type" value="Genomic_DNA"/>
</dbReference>
<accession>A0ABD2M4Y3</accession>
<comment type="caution">
    <text evidence="2">The sequence shown here is derived from an EMBL/GenBank/DDBJ whole genome shotgun (WGS) entry which is preliminary data.</text>
</comment>
<gene>
    <name evidence="2" type="ORF">niasHT_003121</name>
</gene>
<sequence>MGEDENDAPNEAKANGMAWNSVAMPMPSHAPSPSPGADGYPFPAPPCPFPRVFSVWAAQCVGMNDHSFCVNGGGGGGEYGDILWQHLMDEFDDARGEEPPPRNDGTAEAKLANAEGNDQKYSFAVGQTARAENANEQRRRTAGGVDIGQLNFGRIGAAEERNFGGMIKERTAEGNE</sequence>